<keyword evidence="3" id="KW-1185">Reference proteome</keyword>
<dbReference type="NCBIfam" id="TIGR02532">
    <property type="entry name" value="IV_pilin_GFxxxE"/>
    <property type="match status" value="1"/>
</dbReference>
<proteinExistence type="predicted"/>
<evidence type="ECO:0000313" key="3">
    <source>
        <dbReference type="Proteomes" id="UP001575105"/>
    </source>
</evidence>
<comment type="caution">
    <text evidence="2">The sequence shown here is derived from an EMBL/GenBank/DDBJ whole genome shotgun (WGS) entry which is preliminary data.</text>
</comment>
<dbReference type="PANTHER" id="PTHR30093:SF2">
    <property type="entry name" value="TYPE II SECRETION SYSTEM PROTEIN H"/>
    <property type="match status" value="1"/>
</dbReference>
<evidence type="ECO:0000256" key="1">
    <source>
        <dbReference type="SAM" id="Phobius"/>
    </source>
</evidence>
<keyword evidence="1" id="KW-0472">Membrane</keyword>
<dbReference type="PANTHER" id="PTHR30093">
    <property type="entry name" value="GENERAL SECRETION PATHWAY PROTEIN G"/>
    <property type="match status" value="1"/>
</dbReference>
<organism evidence="2 3">
    <name type="scientific">Natronomicrosphaera hydrolytica</name>
    <dbReference type="NCBI Taxonomy" id="3242702"/>
    <lineage>
        <taxon>Bacteria</taxon>
        <taxon>Pseudomonadati</taxon>
        <taxon>Planctomycetota</taxon>
        <taxon>Phycisphaerae</taxon>
        <taxon>Phycisphaerales</taxon>
        <taxon>Phycisphaeraceae</taxon>
        <taxon>Natronomicrosphaera</taxon>
    </lineage>
</organism>
<sequence>MYASTSPTVGSKKAFTLIELLVVISIIAILIAFLMPALTAARATAQSAGCLSNLRQFGIAGTSYHVDSNDILPFINGQPAGASPSNHWYFNREFTVYRLGTPPIKDDPDPEVTEAPGFQVVVCPADNDEERRDRNGHISYAGNSATGCRWFSNNEFRRFQDFPRASATSWFMDTGGPDMVNAHQHIRPNRVDGYVAYRHAGYTRANVLFLDGHAKTYPDELPHRNVNYEFWYGRNN</sequence>
<keyword evidence="1" id="KW-0812">Transmembrane</keyword>
<dbReference type="SUPFAM" id="SSF54523">
    <property type="entry name" value="Pili subunits"/>
    <property type="match status" value="1"/>
</dbReference>
<dbReference type="RefSeq" id="WP_425346325.1">
    <property type="nucleotide sequence ID" value="NZ_JBGUBD010000008.1"/>
</dbReference>
<dbReference type="Gene3D" id="3.30.700.10">
    <property type="entry name" value="Glycoprotein, Type 4 Pilin"/>
    <property type="match status" value="1"/>
</dbReference>
<dbReference type="InterPro" id="IPR012902">
    <property type="entry name" value="N_methyl_site"/>
</dbReference>
<dbReference type="Pfam" id="PF07963">
    <property type="entry name" value="N_methyl"/>
    <property type="match status" value="1"/>
</dbReference>
<protein>
    <submittedName>
        <fullName evidence="2">Type II secretion system protein</fullName>
    </submittedName>
</protein>
<evidence type="ECO:0000313" key="2">
    <source>
        <dbReference type="EMBL" id="MFA9479406.1"/>
    </source>
</evidence>
<reference evidence="2 3" key="1">
    <citation type="submission" date="2024-08" db="EMBL/GenBank/DDBJ databases">
        <title>Whole-genome sequencing of halo(alkali)philic microorganisms from hypersaline lakes.</title>
        <authorList>
            <person name="Sorokin D.Y."/>
            <person name="Merkel A.Y."/>
            <person name="Messina E."/>
            <person name="Yakimov M."/>
        </authorList>
    </citation>
    <scope>NUCLEOTIDE SEQUENCE [LARGE SCALE GENOMIC DNA]</scope>
    <source>
        <strain evidence="2 3">AB-hyl4</strain>
    </source>
</reference>
<name>A0ABV4U7B3_9BACT</name>
<feature type="transmembrane region" description="Helical" evidence="1">
    <location>
        <begin position="14"/>
        <end position="34"/>
    </location>
</feature>
<accession>A0ABV4U7B3</accession>
<dbReference type="EMBL" id="JBGUBD010000008">
    <property type="protein sequence ID" value="MFA9479406.1"/>
    <property type="molecule type" value="Genomic_DNA"/>
</dbReference>
<keyword evidence="1" id="KW-1133">Transmembrane helix</keyword>
<gene>
    <name evidence="2" type="ORF">ACERK3_14040</name>
</gene>
<dbReference type="InterPro" id="IPR045584">
    <property type="entry name" value="Pilin-like"/>
</dbReference>
<dbReference type="Proteomes" id="UP001575105">
    <property type="component" value="Unassembled WGS sequence"/>
</dbReference>